<gene>
    <name evidence="1" type="ORF">A3E89_02405</name>
</gene>
<evidence type="ECO:0000313" key="2">
    <source>
        <dbReference type="Proteomes" id="UP000185891"/>
    </source>
</evidence>
<comment type="caution">
    <text evidence="1">The sequence shown here is derived from an EMBL/GenBank/DDBJ whole genome shotgun (WGS) entry which is preliminary data.</text>
</comment>
<proteinExistence type="predicted"/>
<dbReference type="AlphaFoldDB" id="A0A1F5EQG7"/>
<reference evidence="1 2" key="1">
    <citation type="journal article" date="2016" name="Nat. Commun.">
        <title>Thousands of microbial genomes shed light on interconnected biogeochemical processes in an aquifer system.</title>
        <authorList>
            <person name="Anantharaman K."/>
            <person name="Brown C.T."/>
            <person name="Hug L.A."/>
            <person name="Sharon I."/>
            <person name="Castelle C.J."/>
            <person name="Probst A.J."/>
            <person name="Thomas B.C."/>
            <person name="Singh A."/>
            <person name="Wilkins M.J."/>
            <person name="Karaoz U."/>
            <person name="Brodie E.L."/>
            <person name="Williams K.H."/>
            <person name="Hubbard S.S."/>
            <person name="Banfield J.F."/>
        </authorList>
    </citation>
    <scope>NUCLEOTIDE SEQUENCE [LARGE SCALE GENOMIC DNA]</scope>
</reference>
<dbReference type="Proteomes" id="UP000185891">
    <property type="component" value="Unassembled WGS sequence"/>
</dbReference>
<evidence type="ECO:0000313" key="1">
    <source>
        <dbReference type="EMBL" id="OGD69643.1"/>
    </source>
</evidence>
<dbReference type="EMBL" id="MFAA01000003">
    <property type="protein sequence ID" value="OGD69643.1"/>
    <property type="molecule type" value="Genomic_DNA"/>
</dbReference>
<name>A0A1F5EQG7_9BACT</name>
<accession>A0A1F5EQG7</accession>
<sequence length="166" mass="17765">MKGKYLNASILALAFVVGGVGVSSAYGGLGNGDSTRPELTDAQKTVLDQMHDLRMDGKFDEANALREQSGLPQMGRGRGQSAEMQAHREVVQTALENNDYQAFLTAIDGTPREEGMTPEIFAKMREAHTLREAGDFDGARAIMDELGIGGKGFGKGGMRGNCPNNQ</sequence>
<protein>
    <submittedName>
        <fullName evidence="1">Uncharacterized protein</fullName>
    </submittedName>
</protein>
<organism evidence="1 2">
    <name type="scientific">Candidatus Campbellbacteria bacterium RIFCSPHIGHO2_12_FULL_35_10</name>
    <dbReference type="NCBI Taxonomy" id="1797578"/>
    <lineage>
        <taxon>Bacteria</taxon>
        <taxon>Candidatus Campbelliibacteriota</taxon>
    </lineage>
</organism>